<sequence>MRSVKVVPKPFLQELSSNPLLYADCPIEVRRQIWETDPNLFKTEALPLLKNYSKTHQQNIPSISISPLLGASKSQYTFEPPRKRRQANTVLRQLMGLIGDNFNLYDNLLGLVKNLYVETKEIGYCTLRSDLLMSFSDSGMNEVAERDPCKKFTSLLDSSVHDGWIDNARASELAKLMGARKMSNPVMGDLGMIARDPFIVGVVLSSLWGRINNYLITNELLPRDDPTLSLFVKLLHAGLNSRNVLQTKNFKEDEGAISAILHQFLPALITNVLQNLLNQPIHVEHDTFLQLFLEDPTSRKIALYYGLICCSQRDAQATIVILDLLGEFESEEITAELWFFQGLLRELTYLQTTTPVVPSTQEAVTGIVKQLIEAFSGHVIIHKEILGFILNAIYHIPPNNLLAYVKQLLATDTAKNASLIPTYLVLKDKLATLKISTKTWAFFFHWITEVVGPISFPTNNDLDMEVV</sequence>
<accession>A0A6B2L3C2</accession>
<dbReference type="PANTHER" id="PTHR13503:SF3">
    <property type="entry name" value="NEGATIVE ELONGATION FACTOR B"/>
    <property type="match status" value="1"/>
</dbReference>
<organism evidence="1">
    <name type="scientific">Arcella intermedia</name>
    <dbReference type="NCBI Taxonomy" id="1963864"/>
    <lineage>
        <taxon>Eukaryota</taxon>
        <taxon>Amoebozoa</taxon>
        <taxon>Tubulinea</taxon>
        <taxon>Elardia</taxon>
        <taxon>Arcellinida</taxon>
        <taxon>Sphaerothecina</taxon>
        <taxon>Arcellidae</taxon>
        <taxon>Arcella</taxon>
    </lineage>
</organism>
<dbReference type="EMBL" id="GIBP01002491">
    <property type="protein sequence ID" value="NDV31460.1"/>
    <property type="molecule type" value="Transcribed_RNA"/>
</dbReference>
<reference evidence="1" key="1">
    <citation type="journal article" date="2020" name="J. Eukaryot. Microbiol.">
        <title>De novo Sequencing, Assembly and Annotation of the Transcriptome for the Free-Living Testate Amoeba Arcella intermedia.</title>
        <authorList>
            <person name="Ribeiro G.M."/>
            <person name="Porfirio-Sousa A.L."/>
            <person name="Maurer-Alcala X.X."/>
            <person name="Katz L.A."/>
            <person name="Lahr D.J.G."/>
        </authorList>
    </citation>
    <scope>NUCLEOTIDE SEQUENCE</scope>
</reference>
<dbReference type="InterPro" id="IPR010405">
    <property type="entry name" value="COBRA1"/>
</dbReference>
<dbReference type="AlphaFoldDB" id="A0A6B2L3C2"/>
<protein>
    <submittedName>
        <fullName evidence="1">Uncharacterized protein</fullName>
    </submittedName>
</protein>
<proteinExistence type="predicted"/>
<name>A0A6B2L3C2_9EUKA</name>
<dbReference type="GO" id="GO:0034244">
    <property type="term" value="P:negative regulation of transcription elongation by RNA polymerase II"/>
    <property type="evidence" value="ECO:0007669"/>
    <property type="project" value="TreeGrafter"/>
</dbReference>
<dbReference type="Pfam" id="PF06209">
    <property type="entry name" value="COBRA1"/>
    <property type="match status" value="1"/>
</dbReference>
<dbReference type="GO" id="GO:0032021">
    <property type="term" value="C:NELF complex"/>
    <property type="evidence" value="ECO:0007669"/>
    <property type="project" value="TreeGrafter"/>
</dbReference>
<dbReference type="PANTHER" id="PTHR13503">
    <property type="entry name" value="NEGATIVE ELONGATION FACTOR COMPLEX MEMBER B"/>
    <property type="match status" value="1"/>
</dbReference>
<evidence type="ECO:0000313" key="1">
    <source>
        <dbReference type="EMBL" id="NDV31460.1"/>
    </source>
</evidence>